<dbReference type="InterPro" id="IPR013154">
    <property type="entry name" value="ADH-like_N"/>
</dbReference>
<proteinExistence type="predicted"/>
<dbReference type="GO" id="GO:0006633">
    <property type="term" value="P:fatty acid biosynthetic process"/>
    <property type="evidence" value="ECO:0007669"/>
    <property type="project" value="TreeGrafter"/>
</dbReference>
<keyword evidence="4" id="KW-0511">Multifunctional enzyme</keyword>
<organism evidence="10 11">
    <name type="scientific">Talaromyces rugulosus</name>
    <name type="common">Penicillium rugulosum</name>
    <dbReference type="NCBI Taxonomy" id="121627"/>
    <lineage>
        <taxon>Eukaryota</taxon>
        <taxon>Fungi</taxon>
        <taxon>Dikarya</taxon>
        <taxon>Ascomycota</taxon>
        <taxon>Pezizomycotina</taxon>
        <taxon>Eurotiomycetes</taxon>
        <taxon>Eurotiomycetidae</taxon>
        <taxon>Eurotiales</taxon>
        <taxon>Trichocomaceae</taxon>
        <taxon>Talaromyces</taxon>
        <taxon>Talaromyces sect. Islandici</taxon>
    </lineage>
</organism>
<dbReference type="InterPro" id="IPR036736">
    <property type="entry name" value="ACP-like_sf"/>
</dbReference>
<dbReference type="SMART" id="SM00829">
    <property type="entry name" value="PKS_ER"/>
    <property type="match status" value="1"/>
</dbReference>
<feature type="compositionally biased region" description="Polar residues" evidence="6">
    <location>
        <begin position="388"/>
        <end position="403"/>
    </location>
</feature>
<dbReference type="InterPro" id="IPR001227">
    <property type="entry name" value="Ac_transferase_dom_sf"/>
</dbReference>
<dbReference type="InterPro" id="IPR049900">
    <property type="entry name" value="PKS_mFAS_DH"/>
</dbReference>
<dbReference type="Pfam" id="PF16197">
    <property type="entry name" value="KAsynt_C_assoc"/>
    <property type="match status" value="1"/>
</dbReference>
<dbReference type="InterPro" id="IPR016035">
    <property type="entry name" value="Acyl_Trfase/lysoPLipase"/>
</dbReference>
<feature type="region of interest" description="N-terminal hotdog fold" evidence="5">
    <location>
        <begin position="885"/>
        <end position="1021"/>
    </location>
</feature>
<dbReference type="Gene3D" id="3.30.70.3290">
    <property type="match status" value="1"/>
</dbReference>
<keyword evidence="11" id="KW-1185">Reference proteome</keyword>
<dbReference type="InterPro" id="IPR013968">
    <property type="entry name" value="PKS_KR"/>
</dbReference>
<dbReference type="InterPro" id="IPR014031">
    <property type="entry name" value="Ketoacyl_synth_C"/>
</dbReference>
<dbReference type="SUPFAM" id="SSF50129">
    <property type="entry name" value="GroES-like"/>
    <property type="match status" value="1"/>
</dbReference>
<dbReference type="SMART" id="SM00827">
    <property type="entry name" value="PKS_AT"/>
    <property type="match status" value="1"/>
</dbReference>
<dbReference type="InterPro" id="IPR049552">
    <property type="entry name" value="PKS_DH_N"/>
</dbReference>
<feature type="domain" description="Carrier" evidence="7">
    <location>
        <begin position="1976"/>
        <end position="2053"/>
    </location>
</feature>
<dbReference type="Gene3D" id="1.10.1200.10">
    <property type="entry name" value="ACP-like"/>
    <property type="match status" value="1"/>
</dbReference>
<evidence type="ECO:0000259" key="8">
    <source>
        <dbReference type="PROSITE" id="PS52004"/>
    </source>
</evidence>
<keyword evidence="2" id="KW-0597">Phosphoprotein</keyword>
<dbReference type="SUPFAM" id="SSF51735">
    <property type="entry name" value="NAD(P)-binding Rossmann-fold domains"/>
    <property type="match status" value="2"/>
</dbReference>
<feature type="domain" description="PKS/mFAS DH" evidence="9">
    <location>
        <begin position="885"/>
        <end position="1210"/>
    </location>
</feature>
<dbReference type="InterPro" id="IPR020843">
    <property type="entry name" value="ER"/>
</dbReference>
<dbReference type="InterPro" id="IPR016036">
    <property type="entry name" value="Malonyl_transacylase_ACP-bd"/>
</dbReference>
<dbReference type="PROSITE" id="PS52019">
    <property type="entry name" value="PKS_MFAS_DH"/>
    <property type="match status" value="1"/>
</dbReference>
<dbReference type="InterPro" id="IPR036291">
    <property type="entry name" value="NAD(P)-bd_dom_sf"/>
</dbReference>
<evidence type="ECO:0000256" key="2">
    <source>
        <dbReference type="ARBA" id="ARBA00022553"/>
    </source>
</evidence>
<evidence type="ECO:0000256" key="6">
    <source>
        <dbReference type="SAM" id="MobiDB-lite"/>
    </source>
</evidence>
<dbReference type="Proteomes" id="UP000509510">
    <property type="component" value="Chromosome III"/>
</dbReference>
<dbReference type="InterPro" id="IPR057326">
    <property type="entry name" value="KR_dom"/>
</dbReference>
<dbReference type="GO" id="GO:0004312">
    <property type="term" value="F:fatty acid synthase activity"/>
    <property type="evidence" value="ECO:0007669"/>
    <property type="project" value="TreeGrafter"/>
</dbReference>
<dbReference type="SMART" id="SM00826">
    <property type="entry name" value="PKS_DH"/>
    <property type="match status" value="1"/>
</dbReference>
<feature type="region of interest" description="Disordered" evidence="6">
    <location>
        <begin position="375"/>
        <end position="412"/>
    </location>
</feature>
<dbReference type="InterPro" id="IPR016039">
    <property type="entry name" value="Thiolase-like"/>
</dbReference>
<evidence type="ECO:0000256" key="5">
    <source>
        <dbReference type="PROSITE-ProRule" id="PRU01363"/>
    </source>
</evidence>
<dbReference type="InterPro" id="IPR050091">
    <property type="entry name" value="PKS_NRPS_Biosynth_Enz"/>
</dbReference>
<dbReference type="InterPro" id="IPR011032">
    <property type="entry name" value="GroES-like_sf"/>
</dbReference>
<dbReference type="Gene3D" id="3.40.50.720">
    <property type="entry name" value="NAD(P)-binding Rossmann-like Domain"/>
    <property type="match status" value="2"/>
</dbReference>
<dbReference type="OrthoDB" id="329835at2759"/>
<dbReference type="SMART" id="SM00825">
    <property type="entry name" value="PKS_KS"/>
    <property type="match status" value="1"/>
</dbReference>
<dbReference type="CDD" id="cd00833">
    <property type="entry name" value="PKS"/>
    <property type="match status" value="1"/>
</dbReference>
<gene>
    <name evidence="10" type="ORF">TRUGW13939_06278</name>
</gene>
<dbReference type="PROSITE" id="PS50075">
    <property type="entry name" value="CARRIER"/>
    <property type="match status" value="1"/>
</dbReference>
<dbReference type="SUPFAM" id="SSF53901">
    <property type="entry name" value="Thiolase-like"/>
    <property type="match status" value="2"/>
</dbReference>
<dbReference type="InterPro" id="IPR014043">
    <property type="entry name" value="Acyl_transferase_dom"/>
</dbReference>
<dbReference type="Pfam" id="PF02801">
    <property type="entry name" value="Ketoacyl-synt_C"/>
    <property type="match status" value="1"/>
</dbReference>
<sequence>MDPQQRMLLESTYHALENSGIPLEQAIGTNTSVFVGQCGEDFAAMCNSDMELAPTYKETGVERSIRANRVSWFYDFKGASYVVDTACSSSLVALYTGCQDLLLHDSEMAVVSGITLIDHPSQFMGLDKLGAIGSDGYCYTFDSRANGYARGEGVGTVLLKRLSDAVRDGNTIRAVIRASSASSNGRTPGIFNPSSDAQEALIHSTYNKAGLDPALTSFVEAHGTGTKAGDATEVKALSSAFETAKRDAPLIIGAVKTILGHTEGAAGILSVIKVVKMLETGIIPRNHNFIKANPDINVEKLNIRFPLQTMKWPSNGIRRASINSFGFGGANAHAVIDDTLSYITEHNLHAIHQTVRLEGNQSIDDENGLVQMRNGLNGHMKPQKSDHMFTQSNGHSDNQSNEISSEKKPSTFEANYSTKKRLFVFSTFDKKGLSRTAENYREWLQNTLLQKSQDPGCFSRLAFTLSHHRSKFDWRSYIAAGSLEEFLENMSSLAALPTKKQPPNLALIFTGQGAQWDGMVGALSQFTTYRRSIEDAAAYFTELGSSWNLTELLDYRVTLDRDDLALNLPLVTVLQVAVVDLIYSWGIKPRCVIGHSSGEVAAAYASGKIGRKAAWKTAYFRGVVAAKLSGQDGGMLAVALSPERAKEYIKDYENAGKLTIACYNSPSNQTISGDVGAIDALKATLDEEKIFARKLNVSNAYHSSHMVAGAEEYTSLLGNLHGEDKLTGWSDVEMISTVTCSTVSSKQLELPSYWTNNLVSPVRFTSALLKMCNESGIAFDDLIEIGPHSTMQSAVNETLQDTLSAESSYHATVKRRNPSAGPIIETAGALWCRGYHICLDVVNEIEPNSTRMLSDLPQYKFNHESNFLLESRLSSNYRYRQFPRMDLIGAPVPDWDFEHPKWRQFFRVKEIPWIMEHKITGQIVCAGAGWVVMAIEGAKQLADPGLKVTGFRLRDVALKSTLIIPETDEGVEVVMSMQWMPESSETVSKIWREFTITSHDQESNTWRVHAKGLISIEYEQSNRSIDKEDKMHAEDTSAKRLLAQVTENSKTRMDSDWVYGMFRSAGFDFKARYKNLSDISISEGPDCYDVLGVVRNPDLTSVTAAGYVYPHTYHTVALDSVIHMGLPTILARLGNGIVPSPTIPGWFDEVWISSNISSRAGDALKLCMHQYNDFWHGLRNDIIGFDEHNSERQLHIKGLKYHTVPGRQLSSALEPCHKIAWEPVVNLVQSTDLELTKMATRLLVVRISETNQSRFCQLLAKVFTEEAGTDHCEITALDSIKQFDLSGLTCIVLSDGETASLTEPDEKTFDNLKYIVTVSPRIFWVSSDSSRPQWAIASGLLRTARWEKGGPDTDFTILNIVRTANDELDSTHAERVFNYHFSSGRALRNADYELRSGTIWSNRVSEFEEVNDFRQKHTFPGSQITLAPFRGNAKRGLKLKAQTPGRLETLHFVDDIDATKPLAPDEVEVKVAAAGLNFRDVVVGLGEQAEDVYGIEGAGWITEIGSGVTGIKVGDRVAGVWSRERGYMRSSCKVHHALVTKIPDDMSFEAAAAIPMNLITAIYSLRELAHLTSGEKVLIHSGAGGTGQAAIQYAKMVGAEVFTTVSTEEKRQHIVENYGIPASHIFSSRTLDFDTLIMEATGGRGVDVVLNSLAGEALRRSLDCVAPLGRFVELGKKDIYSNGRLHMKALKKSIAFFSVDILTLFKYRETYSGKLLEEAIDMHEKGIVKLPPVMEVYSFSDMLPAFRKLQAGNMMGKIVLAASSSDMVPDKSILNMNHEEWIAAIRPKVNGSWNLHNLLPHDLDFFVMLSSITGVVGNHGQANYAAGNTFQDELARYRVSQGLRATSLDLSAISGVGWIAEHSNIDSLLRGAAIQQLKEEDIFTVLQYACNPANSVIEKENDVSGRIMIDRSQIIVGMDNAAAIRRKGMAKPAYLDHALFSSILEEYNAIGDTATSDNEHGASLASKLSACSSIAAATELIIEAIKQKLSNLISTHAEDIDDKKTFSSYGVDSLVAVEFRSWLGAEVASDIAVLEIIGSRSIRTNAIKVATTSSFVNVQEATES</sequence>
<dbReference type="PROSITE" id="PS52004">
    <property type="entry name" value="KS3_2"/>
    <property type="match status" value="1"/>
</dbReference>
<feature type="domain" description="Ketosynthase family 3 (KS3)" evidence="8">
    <location>
        <begin position="1"/>
        <end position="338"/>
    </location>
</feature>
<dbReference type="GO" id="GO:0008270">
    <property type="term" value="F:zinc ion binding"/>
    <property type="evidence" value="ECO:0007669"/>
    <property type="project" value="InterPro"/>
</dbReference>
<dbReference type="FunFam" id="3.40.50.720:FF:000209">
    <property type="entry name" value="Polyketide synthase Pks12"/>
    <property type="match status" value="1"/>
</dbReference>
<evidence type="ECO:0000256" key="3">
    <source>
        <dbReference type="ARBA" id="ARBA00022679"/>
    </source>
</evidence>
<dbReference type="GO" id="GO:0016491">
    <property type="term" value="F:oxidoreductase activity"/>
    <property type="evidence" value="ECO:0007669"/>
    <property type="project" value="InterPro"/>
</dbReference>
<dbReference type="InterPro" id="IPR009081">
    <property type="entry name" value="PP-bd_ACP"/>
</dbReference>
<dbReference type="Pfam" id="PF00109">
    <property type="entry name" value="ketoacyl-synt"/>
    <property type="match status" value="1"/>
</dbReference>
<feature type="region of interest" description="C-terminal hotdog fold" evidence="5">
    <location>
        <begin position="1050"/>
        <end position="1210"/>
    </location>
</feature>
<dbReference type="Gene3D" id="3.40.47.10">
    <property type="match status" value="1"/>
</dbReference>
<dbReference type="InterPro" id="IPR020806">
    <property type="entry name" value="PKS_PP-bd"/>
</dbReference>
<dbReference type="SUPFAM" id="SSF52151">
    <property type="entry name" value="FabD/lysophospholipase-like"/>
    <property type="match status" value="1"/>
</dbReference>
<evidence type="ECO:0000259" key="9">
    <source>
        <dbReference type="PROSITE" id="PS52019"/>
    </source>
</evidence>
<dbReference type="Pfam" id="PF00698">
    <property type="entry name" value="Acyl_transf_1"/>
    <property type="match status" value="1"/>
</dbReference>
<dbReference type="InterPro" id="IPR020841">
    <property type="entry name" value="PKS_Beta-ketoAc_synthase_dom"/>
</dbReference>
<dbReference type="InterPro" id="IPR002364">
    <property type="entry name" value="Quin_OxRdtase/zeta-crystal_CS"/>
</dbReference>
<dbReference type="SUPFAM" id="SSF47336">
    <property type="entry name" value="ACP-like"/>
    <property type="match status" value="1"/>
</dbReference>
<feature type="active site" description="Proton donor; for dehydratase activity" evidence="5">
    <location>
        <position position="1119"/>
    </location>
</feature>
<dbReference type="InterPro" id="IPR014030">
    <property type="entry name" value="Ketoacyl_synth_N"/>
</dbReference>
<dbReference type="Gene3D" id="3.10.129.110">
    <property type="entry name" value="Polyketide synthase dehydratase"/>
    <property type="match status" value="1"/>
</dbReference>
<reference evidence="11" key="1">
    <citation type="submission" date="2020-06" db="EMBL/GenBank/DDBJ databases">
        <title>A chromosome-scale genome assembly of Talaromyces rugulosus W13939.</title>
        <authorList>
            <person name="Wang B."/>
            <person name="Guo L."/>
            <person name="Ye K."/>
            <person name="Wang L."/>
        </authorList>
    </citation>
    <scope>NUCLEOTIDE SEQUENCE [LARGE SCALE GENOMIC DNA]</scope>
    <source>
        <strain evidence="11">W13939</strain>
    </source>
</reference>
<dbReference type="Pfam" id="PF08659">
    <property type="entry name" value="KR"/>
    <property type="match status" value="1"/>
</dbReference>
<feature type="active site" description="Proton acceptor; for dehydratase activity" evidence="5">
    <location>
        <position position="917"/>
    </location>
</feature>
<dbReference type="InterPro" id="IPR042104">
    <property type="entry name" value="PKS_dehydratase_sf"/>
</dbReference>
<evidence type="ECO:0000259" key="7">
    <source>
        <dbReference type="PROSITE" id="PS50075"/>
    </source>
</evidence>
<dbReference type="PANTHER" id="PTHR43775">
    <property type="entry name" value="FATTY ACID SYNTHASE"/>
    <property type="match status" value="1"/>
</dbReference>
<evidence type="ECO:0000256" key="1">
    <source>
        <dbReference type="ARBA" id="ARBA00022450"/>
    </source>
</evidence>
<keyword evidence="3" id="KW-0808">Transferase</keyword>
<dbReference type="InterPro" id="IPR020807">
    <property type="entry name" value="PKS_DH"/>
</dbReference>
<evidence type="ECO:0000313" key="10">
    <source>
        <dbReference type="EMBL" id="QKX59146.1"/>
    </source>
</evidence>
<dbReference type="Pfam" id="PF13602">
    <property type="entry name" value="ADH_zinc_N_2"/>
    <property type="match status" value="1"/>
</dbReference>
<dbReference type="PROSITE" id="PS01162">
    <property type="entry name" value="QOR_ZETA_CRYSTAL"/>
    <property type="match status" value="1"/>
</dbReference>
<evidence type="ECO:0000313" key="11">
    <source>
        <dbReference type="Proteomes" id="UP000509510"/>
    </source>
</evidence>
<dbReference type="GO" id="GO:1901336">
    <property type="term" value="P:lactone biosynthetic process"/>
    <property type="evidence" value="ECO:0007669"/>
    <property type="project" value="UniProtKB-ARBA"/>
</dbReference>
<dbReference type="KEGG" id="trg:TRUGW13939_06278"/>
<dbReference type="CDD" id="cd05195">
    <property type="entry name" value="enoyl_red"/>
    <property type="match status" value="1"/>
</dbReference>
<dbReference type="GeneID" id="55993773"/>
<dbReference type="Pfam" id="PF21089">
    <property type="entry name" value="PKS_DH_N"/>
    <property type="match status" value="1"/>
</dbReference>
<dbReference type="Gene3D" id="3.90.180.10">
    <property type="entry name" value="Medium-chain alcohol dehydrogenases, catalytic domain"/>
    <property type="match status" value="1"/>
</dbReference>
<dbReference type="PANTHER" id="PTHR43775:SF29">
    <property type="entry name" value="ASPERFURANONE POLYKETIDE SYNTHASE AFOG-RELATED"/>
    <property type="match status" value="1"/>
</dbReference>
<dbReference type="SMART" id="SM00822">
    <property type="entry name" value="PKS_KR"/>
    <property type="match status" value="1"/>
</dbReference>
<dbReference type="EMBL" id="CP055900">
    <property type="protein sequence ID" value="QKX59146.1"/>
    <property type="molecule type" value="Genomic_DNA"/>
</dbReference>
<evidence type="ECO:0000256" key="4">
    <source>
        <dbReference type="ARBA" id="ARBA00023268"/>
    </source>
</evidence>
<protein>
    <submittedName>
        <fullName evidence="10">Uncharacterized protein</fullName>
    </submittedName>
</protein>
<dbReference type="RefSeq" id="XP_035345324.1">
    <property type="nucleotide sequence ID" value="XM_035489431.1"/>
</dbReference>
<dbReference type="Gene3D" id="3.40.366.10">
    <property type="entry name" value="Malonyl-Coenzyme A Acyl Carrier Protein, domain 2"/>
    <property type="match status" value="1"/>
</dbReference>
<name>A0A7H8QZG4_TALRU</name>
<dbReference type="SUPFAM" id="SSF55048">
    <property type="entry name" value="Probable ACP-binding domain of malonyl-CoA ACP transacylase"/>
    <property type="match status" value="1"/>
</dbReference>
<dbReference type="GO" id="GO:0044550">
    <property type="term" value="P:secondary metabolite biosynthetic process"/>
    <property type="evidence" value="ECO:0007669"/>
    <property type="project" value="TreeGrafter"/>
</dbReference>
<dbReference type="InterPro" id="IPR056501">
    <property type="entry name" value="NAD-bd_HRPKS_sdrA"/>
</dbReference>
<accession>A0A7H8QZG4</accession>
<dbReference type="Pfam" id="PF08240">
    <property type="entry name" value="ADH_N"/>
    <property type="match status" value="1"/>
</dbReference>
<keyword evidence="1" id="KW-0596">Phosphopantetheine</keyword>
<dbReference type="GO" id="GO:0031177">
    <property type="term" value="F:phosphopantetheine binding"/>
    <property type="evidence" value="ECO:0007669"/>
    <property type="project" value="InterPro"/>
</dbReference>
<dbReference type="InterPro" id="IPR032821">
    <property type="entry name" value="PKS_assoc"/>
</dbReference>
<dbReference type="SMART" id="SM00823">
    <property type="entry name" value="PKS_PP"/>
    <property type="match status" value="1"/>
</dbReference>
<dbReference type="Pfam" id="PF23297">
    <property type="entry name" value="ACP_SdgA_C"/>
    <property type="match status" value="1"/>
</dbReference>
<dbReference type="Pfam" id="PF23114">
    <property type="entry name" value="NAD-bd_HRPKS_sdrA"/>
    <property type="match status" value="1"/>
</dbReference>